<dbReference type="PANTHER" id="PTHR23500">
    <property type="entry name" value="SOLUTE CARRIER FAMILY 2, FACILITATED GLUCOSE TRANSPORTER"/>
    <property type="match status" value="1"/>
</dbReference>
<keyword evidence="5 8" id="KW-1133">Transmembrane helix</keyword>
<feature type="transmembrane region" description="Helical" evidence="8">
    <location>
        <begin position="20"/>
        <end position="39"/>
    </location>
</feature>
<protein>
    <recommendedName>
        <fullName evidence="9">Major facilitator superfamily (MFS) profile domain-containing protein</fullName>
    </recommendedName>
</protein>
<evidence type="ECO:0000313" key="11">
    <source>
        <dbReference type="Proteomes" id="UP000306102"/>
    </source>
</evidence>
<dbReference type="SUPFAM" id="SSF103473">
    <property type="entry name" value="MFS general substrate transporter"/>
    <property type="match status" value="1"/>
</dbReference>
<evidence type="ECO:0000256" key="1">
    <source>
        <dbReference type="ARBA" id="ARBA00004141"/>
    </source>
</evidence>
<sequence length="119" mass="12843">MKEDTKVSNYCKFNSELLTLFTSSLYVDSLIASLFASLVTKTFGHRPSILVGGAAYLAGACFAGAASNVVMLILGRVMLGVGVGFSTQTKGGWKPEVRREDGNQSFIGGHGRMWKLKEF</sequence>
<comment type="similarity">
    <text evidence="7">Belongs to the major facilitator superfamily. Phosphate:H(+) symporter (TC 2.A.1.9) family.</text>
</comment>
<dbReference type="EMBL" id="SDRB02010607">
    <property type="protein sequence ID" value="THG05457.1"/>
    <property type="molecule type" value="Genomic_DNA"/>
</dbReference>
<dbReference type="InterPro" id="IPR045262">
    <property type="entry name" value="STP/PLT_plant"/>
</dbReference>
<feature type="domain" description="Major facilitator superfamily (MFS) profile" evidence="9">
    <location>
        <begin position="1"/>
        <end position="119"/>
    </location>
</feature>
<evidence type="ECO:0000256" key="5">
    <source>
        <dbReference type="ARBA" id="ARBA00022989"/>
    </source>
</evidence>
<comment type="similarity">
    <text evidence="2">Belongs to the major facilitator superfamily. Sugar transporter (TC 2.A.1.1) family.</text>
</comment>
<evidence type="ECO:0000313" key="10">
    <source>
        <dbReference type="EMBL" id="THG05457.1"/>
    </source>
</evidence>
<proteinExistence type="inferred from homology"/>
<dbReference type="PROSITE" id="PS50850">
    <property type="entry name" value="MFS"/>
    <property type="match status" value="1"/>
</dbReference>
<keyword evidence="11" id="KW-1185">Reference proteome</keyword>
<dbReference type="Proteomes" id="UP000306102">
    <property type="component" value="Unassembled WGS sequence"/>
</dbReference>
<feature type="transmembrane region" description="Helical" evidence="8">
    <location>
        <begin position="51"/>
        <end position="74"/>
    </location>
</feature>
<reference evidence="10 11" key="1">
    <citation type="journal article" date="2018" name="Proc. Natl. Acad. Sci. U.S.A.">
        <title>Draft genome sequence of Camellia sinensis var. sinensis provides insights into the evolution of the tea genome and tea quality.</title>
        <authorList>
            <person name="Wei C."/>
            <person name="Yang H."/>
            <person name="Wang S."/>
            <person name="Zhao J."/>
            <person name="Liu C."/>
            <person name="Gao L."/>
            <person name="Xia E."/>
            <person name="Lu Y."/>
            <person name="Tai Y."/>
            <person name="She G."/>
            <person name="Sun J."/>
            <person name="Cao H."/>
            <person name="Tong W."/>
            <person name="Gao Q."/>
            <person name="Li Y."/>
            <person name="Deng W."/>
            <person name="Jiang X."/>
            <person name="Wang W."/>
            <person name="Chen Q."/>
            <person name="Zhang S."/>
            <person name="Li H."/>
            <person name="Wu J."/>
            <person name="Wang P."/>
            <person name="Li P."/>
            <person name="Shi C."/>
            <person name="Zheng F."/>
            <person name="Jian J."/>
            <person name="Huang B."/>
            <person name="Shan D."/>
            <person name="Shi M."/>
            <person name="Fang C."/>
            <person name="Yue Y."/>
            <person name="Li F."/>
            <person name="Li D."/>
            <person name="Wei S."/>
            <person name="Han B."/>
            <person name="Jiang C."/>
            <person name="Yin Y."/>
            <person name="Xia T."/>
            <person name="Zhang Z."/>
            <person name="Bennetzen J.L."/>
            <person name="Zhao S."/>
            <person name="Wan X."/>
        </authorList>
    </citation>
    <scope>NUCLEOTIDE SEQUENCE [LARGE SCALE GENOMIC DNA]</scope>
    <source>
        <strain evidence="11">cv. Shuchazao</strain>
        <tissue evidence="10">Leaf</tissue>
    </source>
</reference>
<keyword evidence="4 8" id="KW-0812">Transmembrane</keyword>
<comment type="subcellular location">
    <subcellularLocation>
        <location evidence="1">Membrane</location>
        <topology evidence="1">Multi-pass membrane protein</topology>
    </subcellularLocation>
</comment>
<evidence type="ECO:0000256" key="7">
    <source>
        <dbReference type="ARBA" id="ARBA00044504"/>
    </source>
</evidence>
<dbReference type="AlphaFoldDB" id="A0A4V3WLP2"/>
<dbReference type="InterPro" id="IPR020846">
    <property type="entry name" value="MFS_dom"/>
</dbReference>
<evidence type="ECO:0000256" key="8">
    <source>
        <dbReference type="SAM" id="Phobius"/>
    </source>
</evidence>
<dbReference type="PANTHER" id="PTHR23500:SF30">
    <property type="entry name" value="SUGAR TRANSPORT PROTEIN 3"/>
    <property type="match status" value="1"/>
</dbReference>
<dbReference type="GO" id="GO:0016020">
    <property type="term" value="C:membrane"/>
    <property type="evidence" value="ECO:0007669"/>
    <property type="project" value="UniProtKB-SubCell"/>
</dbReference>
<dbReference type="Gene3D" id="1.20.1250.20">
    <property type="entry name" value="MFS general substrate transporter like domains"/>
    <property type="match status" value="1"/>
</dbReference>
<evidence type="ECO:0000256" key="3">
    <source>
        <dbReference type="ARBA" id="ARBA00022448"/>
    </source>
</evidence>
<keyword evidence="6 8" id="KW-0472">Membrane</keyword>
<comment type="caution">
    <text evidence="10">The sequence shown here is derived from an EMBL/GenBank/DDBJ whole genome shotgun (WGS) entry which is preliminary data.</text>
</comment>
<dbReference type="Pfam" id="PF00083">
    <property type="entry name" value="Sugar_tr"/>
    <property type="match status" value="1"/>
</dbReference>
<name>A0A4V3WLP2_CAMSN</name>
<accession>A0A4V3WLP2</accession>
<dbReference type="InterPro" id="IPR005828">
    <property type="entry name" value="MFS_sugar_transport-like"/>
</dbReference>
<organism evidence="10 11">
    <name type="scientific">Camellia sinensis var. sinensis</name>
    <name type="common">China tea</name>
    <dbReference type="NCBI Taxonomy" id="542762"/>
    <lineage>
        <taxon>Eukaryota</taxon>
        <taxon>Viridiplantae</taxon>
        <taxon>Streptophyta</taxon>
        <taxon>Embryophyta</taxon>
        <taxon>Tracheophyta</taxon>
        <taxon>Spermatophyta</taxon>
        <taxon>Magnoliopsida</taxon>
        <taxon>eudicotyledons</taxon>
        <taxon>Gunneridae</taxon>
        <taxon>Pentapetalae</taxon>
        <taxon>asterids</taxon>
        <taxon>Ericales</taxon>
        <taxon>Theaceae</taxon>
        <taxon>Camellia</taxon>
    </lineage>
</organism>
<evidence type="ECO:0000256" key="6">
    <source>
        <dbReference type="ARBA" id="ARBA00023136"/>
    </source>
</evidence>
<dbReference type="STRING" id="542762.A0A4V3WLP2"/>
<evidence type="ECO:0000256" key="4">
    <source>
        <dbReference type="ARBA" id="ARBA00022692"/>
    </source>
</evidence>
<dbReference type="GO" id="GO:0015144">
    <property type="term" value="F:carbohydrate transmembrane transporter activity"/>
    <property type="evidence" value="ECO:0007669"/>
    <property type="project" value="InterPro"/>
</dbReference>
<evidence type="ECO:0000256" key="2">
    <source>
        <dbReference type="ARBA" id="ARBA00010992"/>
    </source>
</evidence>
<keyword evidence="3" id="KW-0813">Transport</keyword>
<gene>
    <name evidence="10" type="ORF">TEA_008159</name>
</gene>
<dbReference type="InterPro" id="IPR036259">
    <property type="entry name" value="MFS_trans_sf"/>
</dbReference>
<evidence type="ECO:0000259" key="9">
    <source>
        <dbReference type="PROSITE" id="PS50850"/>
    </source>
</evidence>